<protein>
    <submittedName>
        <fullName evidence="3">Uncharacterized protein</fullName>
    </submittedName>
</protein>
<keyword evidence="4" id="KW-1185">Reference proteome</keyword>
<gene>
    <name evidence="3" type="ORF">BDW02DRAFT_565603</name>
</gene>
<dbReference type="AlphaFoldDB" id="A0A6A5KW63"/>
<feature type="transmembrane region" description="Helical" evidence="2">
    <location>
        <begin position="68"/>
        <end position="88"/>
    </location>
</feature>
<dbReference type="OrthoDB" id="3928876at2759"/>
<feature type="compositionally biased region" description="Basic and acidic residues" evidence="1">
    <location>
        <begin position="188"/>
        <end position="197"/>
    </location>
</feature>
<keyword evidence="2" id="KW-1133">Transmembrane helix</keyword>
<evidence type="ECO:0000256" key="2">
    <source>
        <dbReference type="SAM" id="Phobius"/>
    </source>
</evidence>
<feature type="region of interest" description="Disordered" evidence="1">
    <location>
        <begin position="180"/>
        <end position="227"/>
    </location>
</feature>
<organism evidence="3 4">
    <name type="scientific">Decorospora gaudefroyi</name>
    <dbReference type="NCBI Taxonomy" id="184978"/>
    <lineage>
        <taxon>Eukaryota</taxon>
        <taxon>Fungi</taxon>
        <taxon>Dikarya</taxon>
        <taxon>Ascomycota</taxon>
        <taxon>Pezizomycotina</taxon>
        <taxon>Dothideomycetes</taxon>
        <taxon>Pleosporomycetidae</taxon>
        <taxon>Pleosporales</taxon>
        <taxon>Pleosporineae</taxon>
        <taxon>Pleosporaceae</taxon>
        <taxon>Decorospora</taxon>
    </lineage>
</organism>
<keyword evidence="2" id="KW-0472">Membrane</keyword>
<feature type="transmembrane region" description="Helical" evidence="2">
    <location>
        <begin position="95"/>
        <end position="115"/>
    </location>
</feature>
<sequence length="268" mass="28450">MATILQTAGDVVDSVGQHIHHTSKKVGYQLEDTTNRILPPSDRQQMVEKLRVYAHQNPKTTAFLATQAAVAGLPLILFLAFAATTLLVSLSTCLLLGLLAALAFSFLVLGFALLFVVPTVFVASCSATFIFIWGFVGYVILRRLNEGEAPAKPGTRVGDKLKGLTGGRSALWFGRQTSAQGHSASGESNHDGNHVDHGSVNQGRVGGGGDAHPRVSAHRSDGGVVNGVNGATGSLEWERKWANGVQTQPVVLETENTFEVLKAEKPVS</sequence>
<dbReference type="Proteomes" id="UP000800040">
    <property type="component" value="Unassembled WGS sequence"/>
</dbReference>
<name>A0A6A5KW63_9PLEO</name>
<dbReference type="EMBL" id="ML975257">
    <property type="protein sequence ID" value="KAF1837873.1"/>
    <property type="molecule type" value="Genomic_DNA"/>
</dbReference>
<reference evidence="3" key="1">
    <citation type="submission" date="2020-01" db="EMBL/GenBank/DDBJ databases">
        <authorList>
            <consortium name="DOE Joint Genome Institute"/>
            <person name="Haridas S."/>
            <person name="Albert R."/>
            <person name="Binder M."/>
            <person name="Bloem J."/>
            <person name="Labutti K."/>
            <person name="Salamov A."/>
            <person name="Andreopoulos B."/>
            <person name="Baker S.E."/>
            <person name="Barry K."/>
            <person name="Bills G."/>
            <person name="Bluhm B.H."/>
            <person name="Cannon C."/>
            <person name="Castanera R."/>
            <person name="Culley D.E."/>
            <person name="Daum C."/>
            <person name="Ezra D."/>
            <person name="Gonzalez J.B."/>
            <person name="Henrissat B."/>
            <person name="Kuo A."/>
            <person name="Liang C."/>
            <person name="Lipzen A."/>
            <person name="Lutzoni F."/>
            <person name="Magnuson J."/>
            <person name="Mondo S."/>
            <person name="Nolan M."/>
            <person name="Ohm R."/>
            <person name="Pangilinan J."/>
            <person name="Park H.-J."/>
            <person name="Ramirez L."/>
            <person name="Alfaro M."/>
            <person name="Sun H."/>
            <person name="Tritt A."/>
            <person name="Yoshinaga Y."/>
            <person name="Zwiers L.-H."/>
            <person name="Turgeon B.G."/>
            <person name="Goodwin S.B."/>
            <person name="Spatafora J.W."/>
            <person name="Crous P.W."/>
            <person name="Grigoriev I.V."/>
        </authorList>
    </citation>
    <scope>NUCLEOTIDE SEQUENCE</scope>
    <source>
        <strain evidence="3">P77</strain>
    </source>
</reference>
<evidence type="ECO:0000256" key="1">
    <source>
        <dbReference type="SAM" id="MobiDB-lite"/>
    </source>
</evidence>
<proteinExistence type="predicted"/>
<dbReference type="Pfam" id="PF16015">
    <property type="entry name" value="Promethin"/>
    <property type="match status" value="1"/>
</dbReference>
<evidence type="ECO:0000313" key="3">
    <source>
        <dbReference type="EMBL" id="KAF1837873.1"/>
    </source>
</evidence>
<accession>A0A6A5KW63</accession>
<keyword evidence="2" id="KW-0812">Transmembrane</keyword>
<evidence type="ECO:0000313" key="4">
    <source>
        <dbReference type="Proteomes" id="UP000800040"/>
    </source>
</evidence>
<feature type="transmembrane region" description="Helical" evidence="2">
    <location>
        <begin position="121"/>
        <end position="141"/>
    </location>
</feature>